<dbReference type="Proteomes" id="UP001301653">
    <property type="component" value="Unassembled WGS sequence"/>
</dbReference>
<keyword evidence="1" id="KW-1133">Transmembrane helix</keyword>
<feature type="transmembrane region" description="Helical" evidence="1">
    <location>
        <begin position="59"/>
        <end position="78"/>
    </location>
</feature>
<evidence type="ECO:0000313" key="2">
    <source>
        <dbReference type="EMBL" id="MEA5668775.1"/>
    </source>
</evidence>
<dbReference type="RefSeq" id="WP_132865265.1">
    <property type="nucleotide sequence ID" value="NZ_JAYFUH010000249.1"/>
</dbReference>
<evidence type="ECO:0000313" key="3">
    <source>
        <dbReference type="Proteomes" id="UP001301653"/>
    </source>
</evidence>
<sequence>MRTTLLIVAGLLLAALASWLGGPSRRVMAAVLFAAAWLAVVGWNLRTGLSHGYTLREELPIQAAIYLVPLALAVWLAWKHAAK</sequence>
<keyword evidence="1" id="KW-0472">Membrane</keyword>
<reference evidence="2 3" key="1">
    <citation type="submission" date="2023-12" db="EMBL/GenBank/DDBJ databases">
        <title>Stenotrophomonas guangdongensis sp. nov., isolated from wilted pepper plants (Capsicum annuum).</title>
        <authorList>
            <person name="Qiu M."/>
            <person name="Li Y."/>
            <person name="Liu Q."/>
            <person name="Zhang X."/>
            <person name="Huang Y."/>
            <person name="Guo R."/>
            <person name="Hu M."/>
            <person name="Zhou J."/>
            <person name="Zhou X."/>
        </authorList>
    </citation>
    <scope>NUCLEOTIDE SEQUENCE [LARGE SCALE GENOMIC DNA]</scope>
    <source>
        <strain evidence="2 3">MH1</strain>
    </source>
</reference>
<organism evidence="2 3">
    <name type="scientific">Stenotrophomonas capsici</name>
    <dbReference type="NCBI Taxonomy" id="3110230"/>
    <lineage>
        <taxon>Bacteria</taxon>
        <taxon>Pseudomonadati</taxon>
        <taxon>Pseudomonadota</taxon>
        <taxon>Gammaproteobacteria</taxon>
        <taxon>Lysobacterales</taxon>
        <taxon>Lysobacteraceae</taxon>
        <taxon>Stenotrophomonas</taxon>
    </lineage>
</organism>
<comment type="caution">
    <text evidence="2">The sequence shown here is derived from an EMBL/GenBank/DDBJ whole genome shotgun (WGS) entry which is preliminary data.</text>
</comment>
<evidence type="ECO:0000256" key="1">
    <source>
        <dbReference type="SAM" id="Phobius"/>
    </source>
</evidence>
<accession>A0ABU5V9P0</accession>
<feature type="transmembrane region" description="Helical" evidence="1">
    <location>
        <begin position="27"/>
        <end position="47"/>
    </location>
</feature>
<proteinExistence type="predicted"/>
<evidence type="ECO:0008006" key="4">
    <source>
        <dbReference type="Google" id="ProtNLM"/>
    </source>
</evidence>
<keyword evidence="3" id="KW-1185">Reference proteome</keyword>
<dbReference type="EMBL" id="JAYFUH010000249">
    <property type="protein sequence ID" value="MEA5668775.1"/>
    <property type="molecule type" value="Genomic_DNA"/>
</dbReference>
<gene>
    <name evidence="2" type="ORF">VA603_14605</name>
</gene>
<name>A0ABU5V9P0_9GAMM</name>
<protein>
    <recommendedName>
        <fullName evidence="4">Transmembrane protein</fullName>
    </recommendedName>
</protein>
<keyword evidence="1" id="KW-0812">Transmembrane</keyword>